<protein>
    <recommendedName>
        <fullName evidence="4">BRCT domain-containing protein</fullName>
    </recommendedName>
</protein>
<comment type="caution">
    <text evidence="2">The sequence shown here is derived from an EMBL/GenBank/DDBJ whole genome shotgun (WGS) entry which is preliminary data.</text>
</comment>
<gene>
    <name evidence="2" type="ORF">FTOL_06880</name>
</gene>
<sequence>MTRTVGLVGSLGAKLSFASVERFLKKVDGTLIKKEDVEVIPAYVVAGPTANLPEGWQNVPKLKKEWLEEMMKTKEWIEPEPRHRNSKRTNSPVELAKRSTDPTRRIARAVGVSRLIKPNLDAVDGSSLSSTNNDSTGIQDEEQAEDETQQAKEAEQAQDEEEIRRAKAAEEKAKADDEAKARADEAAKANAAEKEKSKAAEENTKAADKPNDTEKARAAEENTKAADKPNDNEKEKSKAAEENTKAADKPNDTEKARAAEENTKAADKPNDNEKAKAAERTKVAERTKAAEKANAIENPETGSRASPEMEEAEGEAIRAVKQARIAESEFQKAQQNAIRAVDKARAAGVNSVNYTDNESLTNDLSQFRIPAELREEDTAAWGTIKYNTDKGFLLVYEEYNNLFRGHMISGTRYPMEKQAFLDKNGPTLCAQSPTRGGGKNDVNIWDCTIVTIAILWSNDGERVRRALVVLREPGRSSDLLYNITTMRERWGAAVVTARLYPEFLMRGQTPAWEPPKKRRVSRNCDKEQEFLQKHNAAIKYGYKAIRKLEAEEFVNIKIEAVDEDSGED</sequence>
<dbReference type="AlphaFoldDB" id="A0AAE8MA11"/>
<name>A0AAE8MA11_9HYPO</name>
<feature type="compositionally biased region" description="Basic and acidic residues" evidence="1">
    <location>
        <begin position="95"/>
        <end position="104"/>
    </location>
</feature>
<feature type="compositionally biased region" description="Basic and acidic residues" evidence="1">
    <location>
        <begin position="162"/>
        <end position="291"/>
    </location>
</feature>
<feature type="region of interest" description="Disordered" evidence="1">
    <location>
        <begin position="122"/>
        <end position="308"/>
    </location>
</feature>
<dbReference type="Proteomes" id="UP001187734">
    <property type="component" value="Unassembled WGS sequence"/>
</dbReference>
<proteinExistence type="predicted"/>
<feature type="region of interest" description="Disordered" evidence="1">
    <location>
        <begin position="77"/>
        <end position="110"/>
    </location>
</feature>
<feature type="compositionally biased region" description="Acidic residues" evidence="1">
    <location>
        <begin position="139"/>
        <end position="148"/>
    </location>
</feature>
<keyword evidence="3" id="KW-1185">Reference proteome</keyword>
<evidence type="ECO:0000313" key="2">
    <source>
        <dbReference type="EMBL" id="SPJ78491.1"/>
    </source>
</evidence>
<evidence type="ECO:0008006" key="4">
    <source>
        <dbReference type="Google" id="ProtNLM"/>
    </source>
</evidence>
<reference evidence="2" key="1">
    <citation type="submission" date="2018-03" db="EMBL/GenBank/DDBJ databases">
        <authorList>
            <person name="Guldener U."/>
        </authorList>
    </citation>
    <scope>NUCLEOTIDE SEQUENCE</scope>
</reference>
<evidence type="ECO:0000313" key="3">
    <source>
        <dbReference type="Proteomes" id="UP001187734"/>
    </source>
</evidence>
<organism evidence="2 3">
    <name type="scientific">Fusarium torulosum</name>
    <dbReference type="NCBI Taxonomy" id="33205"/>
    <lineage>
        <taxon>Eukaryota</taxon>
        <taxon>Fungi</taxon>
        <taxon>Dikarya</taxon>
        <taxon>Ascomycota</taxon>
        <taxon>Pezizomycotina</taxon>
        <taxon>Sordariomycetes</taxon>
        <taxon>Hypocreomycetidae</taxon>
        <taxon>Hypocreales</taxon>
        <taxon>Nectriaceae</taxon>
        <taxon>Fusarium</taxon>
    </lineage>
</organism>
<feature type="compositionally biased region" description="Polar residues" evidence="1">
    <location>
        <begin position="126"/>
        <end position="138"/>
    </location>
</feature>
<accession>A0AAE8MA11</accession>
<evidence type="ECO:0000256" key="1">
    <source>
        <dbReference type="SAM" id="MobiDB-lite"/>
    </source>
</evidence>
<dbReference type="EMBL" id="ONZP01000231">
    <property type="protein sequence ID" value="SPJ78491.1"/>
    <property type="molecule type" value="Genomic_DNA"/>
</dbReference>